<keyword evidence="1" id="KW-1133">Transmembrane helix</keyword>
<feature type="transmembrane region" description="Helical" evidence="1">
    <location>
        <begin position="32"/>
        <end position="52"/>
    </location>
</feature>
<feature type="domain" description="SPW repeat-containing integral membrane" evidence="2">
    <location>
        <begin position="7"/>
        <end position="106"/>
    </location>
</feature>
<evidence type="ECO:0000259" key="2">
    <source>
        <dbReference type="Pfam" id="PF03779"/>
    </source>
</evidence>
<dbReference type="RefSeq" id="WP_153571565.1">
    <property type="nucleotide sequence ID" value="NZ_CP045725.1"/>
</dbReference>
<evidence type="ECO:0000313" key="4">
    <source>
        <dbReference type="Proteomes" id="UP000386847"/>
    </source>
</evidence>
<accession>A0A5Q2F8P4</accession>
<keyword evidence="1" id="KW-0472">Membrane</keyword>
<sequence length="126" mass="13587">MKKWTRWEDYVALAAGLFTVLAALIWATTTPIAMTLMLVFGGLLIVTGILNLSMPGTPWLEYAQCAFGVLLFVSPWVGMYASPATLAFSSATWTSWIAGIIAAVVTAAAFRPAMNARHGGRMAHQH</sequence>
<keyword evidence="1" id="KW-0812">Transmembrane</keyword>
<dbReference type="EMBL" id="CP045725">
    <property type="protein sequence ID" value="QGF23038.1"/>
    <property type="molecule type" value="Genomic_DNA"/>
</dbReference>
<dbReference type="KEGG" id="rain:Rai3103_04445"/>
<organism evidence="3 4">
    <name type="scientific">Raineyella fluvialis</name>
    <dbReference type="NCBI Taxonomy" id="2662261"/>
    <lineage>
        <taxon>Bacteria</taxon>
        <taxon>Bacillati</taxon>
        <taxon>Actinomycetota</taxon>
        <taxon>Actinomycetes</taxon>
        <taxon>Propionibacteriales</taxon>
        <taxon>Propionibacteriaceae</taxon>
        <taxon>Raineyella</taxon>
    </lineage>
</organism>
<proteinExistence type="predicted"/>
<keyword evidence="4" id="KW-1185">Reference proteome</keyword>
<feature type="transmembrane region" description="Helical" evidence="1">
    <location>
        <begin position="93"/>
        <end position="114"/>
    </location>
</feature>
<gene>
    <name evidence="3" type="ORF">Rai3103_04445</name>
</gene>
<name>A0A5Q2F8P4_9ACTN</name>
<evidence type="ECO:0000256" key="1">
    <source>
        <dbReference type="SAM" id="Phobius"/>
    </source>
</evidence>
<dbReference type="Proteomes" id="UP000386847">
    <property type="component" value="Chromosome"/>
</dbReference>
<evidence type="ECO:0000313" key="3">
    <source>
        <dbReference type="EMBL" id="QGF23038.1"/>
    </source>
</evidence>
<dbReference type="AlphaFoldDB" id="A0A5Q2F8P4"/>
<protein>
    <recommendedName>
        <fullName evidence="2">SPW repeat-containing integral membrane domain-containing protein</fullName>
    </recommendedName>
</protein>
<feature type="transmembrane region" description="Helical" evidence="1">
    <location>
        <begin position="59"/>
        <end position="81"/>
    </location>
</feature>
<reference evidence="3 4" key="1">
    <citation type="submission" date="2019-10" db="EMBL/GenBank/DDBJ databases">
        <title>Genomic analysis of Raineyella sp. CBA3103.</title>
        <authorList>
            <person name="Roh S.W."/>
        </authorList>
    </citation>
    <scope>NUCLEOTIDE SEQUENCE [LARGE SCALE GENOMIC DNA]</scope>
    <source>
        <strain evidence="3 4">CBA3103</strain>
    </source>
</reference>
<feature type="transmembrane region" description="Helical" evidence="1">
    <location>
        <begin position="7"/>
        <end position="26"/>
    </location>
</feature>
<dbReference type="Pfam" id="PF03779">
    <property type="entry name" value="SPW"/>
    <property type="match status" value="1"/>
</dbReference>
<dbReference type="InterPro" id="IPR005530">
    <property type="entry name" value="SPW"/>
</dbReference>